<dbReference type="InterPro" id="IPR004846">
    <property type="entry name" value="T2SS/T3SS_dom"/>
</dbReference>
<feature type="domain" description="NolW-like" evidence="13">
    <location>
        <begin position="248"/>
        <end position="313"/>
    </location>
</feature>
<keyword evidence="6" id="KW-0732">Signal</keyword>
<evidence type="ECO:0000256" key="9">
    <source>
        <dbReference type="ARBA" id="ARBA00023237"/>
    </source>
</evidence>
<feature type="domain" description="Type II/III secretion system secretin-like" evidence="12">
    <location>
        <begin position="489"/>
        <end position="657"/>
    </location>
</feature>
<evidence type="ECO:0000313" key="16">
    <source>
        <dbReference type="Proteomes" id="UP001178148"/>
    </source>
</evidence>
<evidence type="ECO:0000313" key="15">
    <source>
        <dbReference type="EMBL" id="MDP0588562.1"/>
    </source>
</evidence>
<keyword evidence="5" id="KW-0812">Transmembrane</keyword>
<evidence type="ECO:0000256" key="11">
    <source>
        <dbReference type="SAM" id="MobiDB-lite"/>
    </source>
</evidence>
<evidence type="ECO:0000259" key="14">
    <source>
        <dbReference type="Pfam" id="PF21305"/>
    </source>
</evidence>
<accession>A0AA90NSM3</accession>
<dbReference type="Gene3D" id="3.30.1370.120">
    <property type="match status" value="3"/>
</dbReference>
<comment type="subcellular location">
    <subcellularLocation>
        <location evidence="1 10">Cell outer membrane</location>
    </subcellularLocation>
</comment>
<keyword evidence="9" id="KW-0998">Cell outer membrane</keyword>
<feature type="compositionally biased region" description="Polar residues" evidence="11">
    <location>
        <begin position="42"/>
        <end position="55"/>
    </location>
</feature>
<evidence type="ECO:0000256" key="1">
    <source>
        <dbReference type="ARBA" id="ARBA00004442"/>
    </source>
</evidence>
<name>A0AA90NSM3_9GAMM</name>
<evidence type="ECO:0000259" key="13">
    <source>
        <dbReference type="Pfam" id="PF03958"/>
    </source>
</evidence>
<dbReference type="InterPro" id="IPR050810">
    <property type="entry name" value="Bact_Secretion_Sys_Channel"/>
</dbReference>
<dbReference type="Proteomes" id="UP001178148">
    <property type="component" value="Unassembled WGS sequence"/>
</dbReference>
<keyword evidence="3 10" id="KW-0813">Transport</keyword>
<dbReference type="InterPro" id="IPR001775">
    <property type="entry name" value="GspD/PilQ"/>
</dbReference>
<evidence type="ECO:0000256" key="10">
    <source>
        <dbReference type="RuleBase" id="RU004004"/>
    </source>
</evidence>
<organism evidence="15 16">
    <name type="scientific">Candidatus Endonucleibacter bathymodioli</name>
    <dbReference type="NCBI Taxonomy" id="539814"/>
    <lineage>
        <taxon>Bacteria</taxon>
        <taxon>Pseudomonadati</taxon>
        <taxon>Pseudomonadota</taxon>
        <taxon>Gammaproteobacteria</taxon>
        <taxon>Oceanospirillales</taxon>
        <taxon>Endozoicomonadaceae</taxon>
        <taxon>Candidatus Endonucleibacter</taxon>
    </lineage>
</organism>
<reference evidence="15 16" key="1">
    <citation type="journal article" date="2023" name="bioRxiv">
        <title>An intranuclear bacterial parasite of deep-sea mussels expresses apoptosis inhibitors acquired from its host.</title>
        <authorList>
            <person name="Gonzalez Porras M.A."/>
            <person name="Assie A."/>
            <person name="Tietjen M."/>
            <person name="Violette M."/>
            <person name="Kleiner M."/>
            <person name="Gruber-Vodicka H."/>
            <person name="Dubilier N."/>
            <person name="Leisch N."/>
        </authorList>
    </citation>
    <scope>NUCLEOTIDE SEQUENCE [LARGE SCALE GENOMIC DNA]</scope>
    <source>
        <strain evidence="15">IAP13</strain>
    </source>
</reference>
<evidence type="ECO:0000256" key="3">
    <source>
        <dbReference type="ARBA" id="ARBA00022448"/>
    </source>
</evidence>
<dbReference type="InterPro" id="IPR013356">
    <property type="entry name" value="T2SS_GspD"/>
</dbReference>
<evidence type="ECO:0000256" key="6">
    <source>
        <dbReference type="ARBA" id="ARBA00022729"/>
    </source>
</evidence>
<dbReference type="PRINTS" id="PR00811">
    <property type="entry name" value="BCTERIALGSPD"/>
</dbReference>
<feature type="region of interest" description="Disordered" evidence="11">
    <location>
        <begin position="41"/>
        <end position="88"/>
    </location>
</feature>
<evidence type="ECO:0000256" key="7">
    <source>
        <dbReference type="ARBA" id="ARBA00022927"/>
    </source>
</evidence>
<keyword evidence="8" id="KW-0472">Membrane</keyword>
<proteinExistence type="inferred from homology"/>
<dbReference type="Pfam" id="PF21305">
    <property type="entry name" value="type_II_gspD_N0"/>
    <property type="match status" value="1"/>
</dbReference>
<feature type="domain" description="GspD-like N0" evidence="14">
    <location>
        <begin position="90"/>
        <end position="160"/>
    </location>
</feature>
<gene>
    <name evidence="15" type="primary">gspD</name>
    <name evidence="15" type="ORF">QS748_04975</name>
</gene>
<dbReference type="AlphaFoldDB" id="A0AA90NSM3"/>
<feature type="compositionally biased region" description="Low complexity" evidence="11">
    <location>
        <begin position="351"/>
        <end position="360"/>
    </location>
</feature>
<dbReference type="InterPro" id="IPR005644">
    <property type="entry name" value="NolW-like"/>
</dbReference>
<dbReference type="PANTHER" id="PTHR30332">
    <property type="entry name" value="PROBABLE GENERAL SECRETION PATHWAY PROTEIN D"/>
    <property type="match status" value="1"/>
</dbReference>
<keyword evidence="7" id="KW-0653">Protein transport</keyword>
<evidence type="ECO:0000256" key="5">
    <source>
        <dbReference type="ARBA" id="ARBA00022692"/>
    </source>
</evidence>
<dbReference type="GO" id="GO:0015628">
    <property type="term" value="P:protein secretion by the type II secretion system"/>
    <property type="evidence" value="ECO:0007669"/>
    <property type="project" value="InterPro"/>
</dbReference>
<dbReference type="PROSITE" id="PS00875">
    <property type="entry name" value="T2SP_D"/>
    <property type="match status" value="1"/>
</dbReference>
<evidence type="ECO:0000256" key="2">
    <source>
        <dbReference type="ARBA" id="ARBA00006980"/>
    </source>
</evidence>
<dbReference type="Pfam" id="PF00263">
    <property type="entry name" value="Secretin"/>
    <property type="match status" value="1"/>
</dbReference>
<feature type="region of interest" description="Disordered" evidence="11">
    <location>
        <begin position="346"/>
        <end position="380"/>
    </location>
</feature>
<dbReference type="EMBL" id="JASXSV010000005">
    <property type="protein sequence ID" value="MDP0588562.1"/>
    <property type="molecule type" value="Genomic_DNA"/>
</dbReference>
<evidence type="ECO:0000256" key="4">
    <source>
        <dbReference type="ARBA" id="ARBA00022452"/>
    </source>
</evidence>
<keyword evidence="16" id="KW-1185">Reference proteome</keyword>
<sequence length="714" mass="77793">MNINFYTSKNAVKKLFPLLFPVLLVPSYGFTEFASGAEQSRETISSGQTLKSSGNKPLLGESEQQRRSRNEASSGSTAKSNASSEQRWSLNQQNADIREFITQIAQITGETFVIDPRIKGGNTVTVISSKPLTKNQVYDVFLEVLTTNGYTVIPKGKVLNIVPSTTAKTVGQEKDKGHSSIMTTRVIELHSVSAIEVIPIIRPLIAQYGHAAASASSNAVIVSDLEDNVDRISNLIKELDDTSNNDYEVIQLQHAWVGDVAKIIQETLHIGKGQFPSGLQVISDERSNRLIIKGNASKRTRVRKLVVTLDKEGTRKSTTKVMFISYGDAKNLAEILSEASEALQDTQGRTGISIGSSNSSMGHNRMPGQMKSDDKSKQSQNVFVKADESQNALIMIAAPETLQAMEQIIRQLDRPRAQVLLEAAIVEVVGDINDALGIQWGIDGRNTVAARGDHSLSLSSLTGHLLDNKSISMGSLALRENNFGVLVHALSKQSNSNILSTPSILTIDNQEAEFLVGENIPIKTGAYQTASQKDSTNPFTTTERKDIGIKLKLTPHIGEGSSMRLELQQEISSRRSTADSSAGGDIIYDNRTLKTAVIVDDGKTVVIGGLIQDDRQTAKNKVPLFGDIPVLGNLFKYNNHGSKKRNLMLFIRPTVMRNSETLARVSQDRFTNLKLLGGGAKNTVPGNNLPATAEKLFDAEAFDLRKSDKAPWVP</sequence>
<comment type="caution">
    <text evidence="15">The sequence shown here is derived from an EMBL/GenBank/DDBJ whole genome shotgun (WGS) entry which is preliminary data.</text>
</comment>
<dbReference type="InterPro" id="IPR049371">
    <property type="entry name" value="GspD-like_N0"/>
</dbReference>
<keyword evidence="4" id="KW-1134">Transmembrane beta strand</keyword>
<feature type="domain" description="NolW-like" evidence="13">
    <location>
        <begin position="324"/>
        <end position="418"/>
    </location>
</feature>
<dbReference type="NCBIfam" id="TIGR02517">
    <property type="entry name" value="type_II_gspD"/>
    <property type="match status" value="1"/>
</dbReference>
<dbReference type="Pfam" id="PF03958">
    <property type="entry name" value="Secretin_N"/>
    <property type="match status" value="3"/>
</dbReference>
<dbReference type="GO" id="GO:0009279">
    <property type="term" value="C:cell outer membrane"/>
    <property type="evidence" value="ECO:0007669"/>
    <property type="project" value="UniProtKB-SubCell"/>
</dbReference>
<dbReference type="GO" id="GO:0015627">
    <property type="term" value="C:type II protein secretion system complex"/>
    <property type="evidence" value="ECO:0007669"/>
    <property type="project" value="InterPro"/>
</dbReference>
<evidence type="ECO:0000259" key="12">
    <source>
        <dbReference type="Pfam" id="PF00263"/>
    </source>
</evidence>
<dbReference type="InterPro" id="IPR038591">
    <property type="entry name" value="NolW-like_sf"/>
</dbReference>
<evidence type="ECO:0000256" key="8">
    <source>
        <dbReference type="ARBA" id="ARBA00023136"/>
    </source>
</evidence>
<feature type="domain" description="NolW-like" evidence="13">
    <location>
        <begin position="184"/>
        <end position="241"/>
    </location>
</feature>
<comment type="similarity">
    <text evidence="2">Belongs to the bacterial secretin family. GSP D subfamily.</text>
</comment>
<dbReference type="InterPro" id="IPR004845">
    <property type="entry name" value="T2SS_GspD_CS"/>
</dbReference>
<dbReference type="PANTHER" id="PTHR30332:SF24">
    <property type="entry name" value="SECRETIN GSPD-RELATED"/>
    <property type="match status" value="1"/>
</dbReference>
<feature type="compositionally biased region" description="Low complexity" evidence="11">
    <location>
        <begin position="72"/>
        <end position="84"/>
    </location>
</feature>
<protein>
    <submittedName>
        <fullName evidence="15">Type II secretion system secretin GspD</fullName>
    </submittedName>
</protein>